<evidence type="ECO:0000256" key="7">
    <source>
        <dbReference type="ARBA" id="ARBA00023242"/>
    </source>
</evidence>
<dbReference type="SUPFAM" id="SSF82199">
    <property type="entry name" value="SET domain"/>
    <property type="match status" value="1"/>
</dbReference>
<dbReference type="GO" id="GO:0005694">
    <property type="term" value="C:chromosome"/>
    <property type="evidence" value="ECO:0007669"/>
    <property type="project" value="UniProtKB-SubCell"/>
</dbReference>
<evidence type="ECO:0000256" key="1">
    <source>
        <dbReference type="ARBA" id="ARBA00004123"/>
    </source>
</evidence>
<evidence type="ECO:0000256" key="6">
    <source>
        <dbReference type="ARBA" id="ARBA00022691"/>
    </source>
</evidence>
<dbReference type="GO" id="GO:0008170">
    <property type="term" value="F:N-methyltransferase activity"/>
    <property type="evidence" value="ECO:0007669"/>
    <property type="project" value="UniProtKB-ARBA"/>
</dbReference>
<dbReference type="GO" id="GO:0005634">
    <property type="term" value="C:nucleus"/>
    <property type="evidence" value="ECO:0007669"/>
    <property type="project" value="UniProtKB-SubCell"/>
</dbReference>
<dbReference type="InterPro" id="IPR050777">
    <property type="entry name" value="SET2_Histone-Lys_MeTrsfase"/>
</dbReference>
<evidence type="ECO:0000256" key="5">
    <source>
        <dbReference type="ARBA" id="ARBA00022679"/>
    </source>
</evidence>
<feature type="domain" description="SET" evidence="8">
    <location>
        <begin position="1"/>
        <end position="48"/>
    </location>
</feature>
<protein>
    <submittedName>
        <fullName evidence="9">Histone-lysine N-methyltransferase NSD3</fullName>
    </submittedName>
</protein>
<dbReference type="GO" id="GO:0008276">
    <property type="term" value="F:protein methyltransferase activity"/>
    <property type="evidence" value="ECO:0007669"/>
    <property type="project" value="UniProtKB-ARBA"/>
</dbReference>
<dbReference type="PROSITE" id="PS50280">
    <property type="entry name" value="SET"/>
    <property type="match status" value="1"/>
</dbReference>
<dbReference type="Pfam" id="PF00856">
    <property type="entry name" value="SET"/>
    <property type="match status" value="1"/>
</dbReference>
<keyword evidence="6" id="KW-0949">S-adenosyl-L-methionine</keyword>
<dbReference type="InterPro" id="IPR046341">
    <property type="entry name" value="SET_dom_sf"/>
</dbReference>
<dbReference type="EMBL" id="BPLR01008243">
    <property type="protein sequence ID" value="GIY23184.1"/>
    <property type="molecule type" value="Genomic_DNA"/>
</dbReference>
<dbReference type="GO" id="GO:0008757">
    <property type="term" value="F:S-adenosylmethionine-dependent methyltransferase activity"/>
    <property type="evidence" value="ECO:0007669"/>
    <property type="project" value="UniProtKB-ARBA"/>
</dbReference>
<organism evidence="9 10">
    <name type="scientific">Caerostris extrusa</name>
    <name type="common">Bark spider</name>
    <name type="synonym">Caerostris bankana</name>
    <dbReference type="NCBI Taxonomy" id="172846"/>
    <lineage>
        <taxon>Eukaryota</taxon>
        <taxon>Metazoa</taxon>
        <taxon>Ecdysozoa</taxon>
        <taxon>Arthropoda</taxon>
        <taxon>Chelicerata</taxon>
        <taxon>Arachnida</taxon>
        <taxon>Araneae</taxon>
        <taxon>Araneomorphae</taxon>
        <taxon>Entelegynae</taxon>
        <taxon>Araneoidea</taxon>
        <taxon>Araneidae</taxon>
        <taxon>Caerostris</taxon>
    </lineage>
</organism>
<comment type="subcellular location">
    <subcellularLocation>
        <location evidence="2">Chromosome</location>
    </subcellularLocation>
    <subcellularLocation>
        <location evidence="1">Nucleus</location>
    </subcellularLocation>
</comment>
<dbReference type="PANTHER" id="PTHR22884">
    <property type="entry name" value="SET DOMAIN PROTEINS"/>
    <property type="match status" value="1"/>
</dbReference>
<reference evidence="9 10" key="1">
    <citation type="submission" date="2021-06" db="EMBL/GenBank/DDBJ databases">
        <title>Caerostris extrusa draft genome.</title>
        <authorList>
            <person name="Kono N."/>
            <person name="Arakawa K."/>
        </authorList>
    </citation>
    <scope>NUCLEOTIDE SEQUENCE [LARGE SCALE GENOMIC DNA]</scope>
</reference>
<dbReference type="Gene3D" id="2.170.270.10">
    <property type="entry name" value="SET domain"/>
    <property type="match status" value="1"/>
</dbReference>
<keyword evidence="10" id="KW-1185">Reference proteome</keyword>
<evidence type="ECO:0000259" key="8">
    <source>
        <dbReference type="PROSITE" id="PS50280"/>
    </source>
</evidence>
<sequence>MGNNSRFINHSCNPNCEMQKWEVNGDSRIGIFAIQDIPSGDELTFNYQSNEFKQKCYCHAPQTAQAQQGKPLNAMYGSSMMPINNFGVLNCLRVFRSSPCPQSRTTSETFKPIFICSF</sequence>
<keyword evidence="5" id="KW-0808">Transferase</keyword>
<evidence type="ECO:0000256" key="3">
    <source>
        <dbReference type="ARBA" id="ARBA00022454"/>
    </source>
</evidence>
<evidence type="ECO:0000256" key="2">
    <source>
        <dbReference type="ARBA" id="ARBA00004286"/>
    </source>
</evidence>
<name>A0AAV4RR90_CAEEX</name>
<proteinExistence type="predicted"/>
<dbReference type="GO" id="GO:0032259">
    <property type="term" value="P:methylation"/>
    <property type="evidence" value="ECO:0007669"/>
    <property type="project" value="UniProtKB-KW"/>
</dbReference>
<keyword evidence="4" id="KW-0489">Methyltransferase</keyword>
<dbReference type="InterPro" id="IPR001214">
    <property type="entry name" value="SET_dom"/>
</dbReference>
<evidence type="ECO:0000256" key="4">
    <source>
        <dbReference type="ARBA" id="ARBA00022603"/>
    </source>
</evidence>
<dbReference type="Proteomes" id="UP001054945">
    <property type="component" value="Unassembled WGS sequence"/>
</dbReference>
<evidence type="ECO:0000313" key="9">
    <source>
        <dbReference type="EMBL" id="GIY23184.1"/>
    </source>
</evidence>
<dbReference type="AlphaFoldDB" id="A0AAV4RR90"/>
<gene>
    <name evidence="9" type="primary">NSD3</name>
    <name evidence="9" type="ORF">CEXT_356381</name>
</gene>
<keyword evidence="3" id="KW-0158">Chromosome</keyword>
<comment type="caution">
    <text evidence="9">The sequence shown here is derived from an EMBL/GenBank/DDBJ whole genome shotgun (WGS) entry which is preliminary data.</text>
</comment>
<evidence type="ECO:0000313" key="10">
    <source>
        <dbReference type="Proteomes" id="UP001054945"/>
    </source>
</evidence>
<keyword evidence="7" id="KW-0539">Nucleus</keyword>
<accession>A0AAV4RR90</accession>